<dbReference type="Proteomes" id="UP000681967">
    <property type="component" value="Unassembled WGS sequence"/>
</dbReference>
<name>A0A8S3G8Q2_9BILA</name>
<organism evidence="2 3">
    <name type="scientific">Rotaria magnacalcarata</name>
    <dbReference type="NCBI Taxonomy" id="392030"/>
    <lineage>
        <taxon>Eukaryota</taxon>
        <taxon>Metazoa</taxon>
        <taxon>Spiralia</taxon>
        <taxon>Gnathifera</taxon>
        <taxon>Rotifera</taxon>
        <taxon>Eurotatoria</taxon>
        <taxon>Bdelloidea</taxon>
        <taxon>Philodinida</taxon>
        <taxon>Philodinidae</taxon>
        <taxon>Rotaria</taxon>
    </lineage>
</organism>
<evidence type="ECO:0000313" key="2">
    <source>
        <dbReference type="EMBL" id="CAF5155773.1"/>
    </source>
</evidence>
<dbReference type="InterPro" id="IPR036508">
    <property type="entry name" value="Chitin-bd_dom_sf"/>
</dbReference>
<dbReference type="Gene3D" id="2.170.140.10">
    <property type="entry name" value="Chitin binding domain"/>
    <property type="match status" value="1"/>
</dbReference>
<gene>
    <name evidence="2" type="ORF">BYL167_LOCUS73374</name>
</gene>
<comment type="caution">
    <text evidence="2">The sequence shown here is derived from an EMBL/GenBank/DDBJ whole genome shotgun (WGS) entry which is preliminary data.</text>
</comment>
<dbReference type="InterPro" id="IPR002557">
    <property type="entry name" value="Chitin-bd_dom"/>
</dbReference>
<feature type="domain" description="Chitin-binding type-2" evidence="1">
    <location>
        <begin position="1"/>
        <end position="50"/>
    </location>
</feature>
<dbReference type="SUPFAM" id="SSF57625">
    <property type="entry name" value="Invertebrate chitin-binding proteins"/>
    <property type="match status" value="1"/>
</dbReference>
<dbReference type="GO" id="GO:0005576">
    <property type="term" value="C:extracellular region"/>
    <property type="evidence" value="ECO:0007669"/>
    <property type="project" value="InterPro"/>
</dbReference>
<feature type="non-terminal residue" evidence="2">
    <location>
        <position position="1"/>
    </location>
</feature>
<reference evidence="2" key="1">
    <citation type="submission" date="2021-02" db="EMBL/GenBank/DDBJ databases">
        <authorList>
            <person name="Nowell W R."/>
        </authorList>
    </citation>
    <scope>NUCLEOTIDE SEQUENCE</scope>
</reference>
<proteinExistence type="predicted"/>
<accession>A0A8S3G8Q2</accession>
<dbReference type="Pfam" id="PF01607">
    <property type="entry name" value="CBM_14"/>
    <property type="match status" value="1"/>
</dbReference>
<dbReference type="AlphaFoldDB" id="A0A8S3G8Q2"/>
<dbReference type="GO" id="GO:0008061">
    <property type="term" value="F:chitin binding"/>
    <property type="evidence" value="ECO:0007669"/>
    <property type="project" value="InterPro"/>
</dbReference>
<evidence type="ECO:0000259" key="1">
    <source>
        <dbReference type="PROSITE" id="PS50940"/>
    </source>
</evidence>
<feature type="non-terminal residue" evidence="2">
    <location>
        <position position="139"/>
    </location>
</feature>
<dbReference type="EMBL" id="CAJOBH010261380">
    <property type="protein sequence ID" value="CAF5155773.1"/>
    <property type="molecule type" value="Genomic_DNA"/>
</dbReference>
<evidence type="ECO:0000313" key="3">
    <source>
        <dbReference type="Proteomes" id="UP000681967"/>
    </source>
</evidence>
<sequence length="139" mass="15199">QKDCSKYYVCDPYLGGDGMSSGILMQCLAGLWWDQQRRTCVLPSEVACNPYNIINSQGQGPIFDNNVNVMYQPLPQPSVPLPSFDTTPLVVFPQHQQPAQIVPGQGGTELPCRGGPLCLEVGLNILQQMKAIPGRPGWL</sequence>
<dbReference type="PROSITE" id="PS50940">
    <property type="entry name" value="CHIT_BIND_II"/>
    <property type="match status" value="1"/>
</dbReference>
<protein>
    <recommendedName>
        <fullName evidence="1">Chitin-binding type-2 domain-containing protein</fullName>
    </recommendedName>
</protein>